<reference evidence="1 2" key="1">
    <citation type="submission" date="2017-04" db="EMBL/GenBank/DDBJ databases">
        <title>Complete Genome Sequence of Bacillus thuringiensis type Strain ATCC 10792.</title>
        <authorList>
            <person name="Oh D.-H."/>
            <person name="Park B.-J."/>
            <person name="Shuai W."/>
            <person name="Chelliah R."/>
        </authorList>
    </citation>
    <scope>NUCLEOTIDE SEQUENCE [LARGE SCALE GENOMIC DNA]</scope>
    <source>
        <strain evidence="1 2">ATCC 10792</strain>
    </source>
</reference>
<name>A0A1W6WMZ1_BACTU</name>
<dbReference type="AlphaFoldDB" id="A0A1W6WMZ1"/>
<dbReference type="EMBL" id="CP021061">
    <property type="protein sequence ID" value="ARP57944.1"/>
    <property type="molecule type" value="Genomic_DNA"/>
</dbReference>
<evidence type="ECO:0000313" key="1">
    <source>
        <dbReference type="EMBL" id="ARP57944.1"/>
    </source>
</evidence>
<accession>A0A1W6WMZ1</accession>
<evidence type="ECO:0000313" key="2">
    <source>
        <dbReference type="Proteomes" id="UP000194143"/>
    </source>
</evidence>
<protein>
    <recommendedName>
        <fullName evidence="3">DUF4926 domain-containing protein</fullName>
    </recommendedName>
</protein>
<dbReference type="Proteomes" id="UP000194143">
    <property type="component" value="Chromosome"/>
</dbReference>
<sequence>MGFQEDDFVMVNHPDYPELQGLGIVTKASDEIALVWVYLYVDNSERFVHIEFLRHATDEEIRAASKS</sequence>
<organism evidence="1 2">
    <name type="scientific">Bacillus thuringiensis</name>
    <dbReference type="NCBI Taxonomy" id="1428"/>
    <lineage>
        <taxon>Bacteria</taxon>
        <taxon>Bacillati</taxon>
        <taxon>Bacillota</taxon>
        <taxon>Bacilli</taxon>
        <taxon>Bacillales</taxon>
        <taxon>Bacillaceae</taxon>
        <taxon>Bacillus</taxon>
        <taxon>Bacillus cereus group</taxon>
    </lineage>
</organism>
<evidence type="ECO:0008006" key="3">
    <source>
        <dbReference type="Google" id="ProtNLM"/>
    </source>
</evidence>
<dbReference type="GeneID" id="67470699"/>
<keyword evidence="2" id="KW-1185">Reference proteome</keyword>
<dbReference type="RefSeq" id="WP_000506751.1">
    <property type="nucleotide sequence ID" value="NZ_CP021061.1"/>
</dbReference>
<proteinExistence type="predicted"/>
<gene>
    <name evidence="1" type="ORF">CAB88_13090</name>
</gene>